<proteinExistence type="predicted"/>
<gene>
    <name evidence="3" type="ORF">ENO08_04125</name>
</gene>
<feature type="domain" description="Zinc finger/thioredoxin putative" evidence="2">
    <location>
        <begin position="1"/>
        <end position="36"/>
    </location>
</feature>
<dbReference type="Pfam" id="PF13717">
    <property type="entry name" value="Zn_ribbon_4"/>
    <property type="match status" value="1"/>
</dbReference>
<dbReference type="AlphaFoldDB" id="A0A7V2AUQ1"/>
<sequence length="189" mass="21523">MIVTCDGCQTKYLLGDDKVPENGIRVRCPKCRFVWRLTPPVRREPLFEVSSGAFASGQPVEDEAPMGGWASMEHVEKSVLTETEQQAEEIEIPVQSSEPEERRTESPEMRKKKDRARRLARVFVSDILVYNQEKRDRGLADGDLMTVLGPEIKKAWEAYKEKIGSEVAESNEYFRTALNEILADGKEIF</sequence>
<organism evidence="3">
    <name type="scientific">Eiseniibacteriota bacterium</name>
    <dbReference type="NCBI Taxonomy" id="2212470"/>
    <lineage>
        <taxon>Bacteria</taxon>
        <taxon>Candidatus Eiseniibacteriota</taxon>
    </lineage>
</organism>
<feature type="compositionally biased region" description="Basic and acidic residues" evidence="1">
    <location>
        <begin position="99"/>
        <end position="111"/>
    </location>
</feature>
<feature type="region of interest" description="Disordered" evidence="1">
    <location>
        <begin position="83"/>
        <end position="113"/>
    </location>
</feature>
<dbReference type="EMBL" id="DSEC01000292">
    <property type="protein sequence ID" value="HER43628.1"/>
    <property type="molecule type" value="Genomic_DNA"/>
</dbReference>
<dbReference type="NCBIfam" id="TIGR02098">
    <property type="entry name" value="MJ0042_CXXC"/>
    <property type="match status" value="1"/>
</dbReference>
<protein>
    <recommendedName>
        <fullName evidence="2">Zinc finger/thioredoxin putative domain-containing protein</fullName>
    </recommendedName>
</protein>
<dbReference type="InterPro" id="IPR011723">
    <property type="entry name" value="Znf/thioredoxin_put"/>
</dbReference>
<evidence type="ECO:0000313" key="3">
    <source>
        <dbReference type="EMBL" id="HER43628.1"/>
    </source>
</evidence>
<evidence type="ECO:0000259" key="2">
    <source>
        <dbReference type="Pfam" id="PF13717"/>
    </source>
</evidence>
<reference evidence="3" key="1">
    <citation type="journal article" date="2020" name="mSystems">
        <title>Genome- and Community-Level Interaction Insights into Carbon Utilization and Element Cycling Functions of Hydrothermarchaeota in Hydrothermal Sediment.</title>
        <authorList>
            <person name="Zhou Z."/>
            <person name="Liu Y."/>
            <person name="Xu W."/>
            <person name="Pan J."/>
            <person name="Luo Z.H."/>
            <person name="Li M."/>
        </authorList>
    </citation>
    <scope>NUCLEOTIDE SEQUENCE [LARGE SCALE GENOMIC DNA]</scope>
    <source>
        <strain evidence="3">SpSt-1233</strain>
    </source>
</reference>
<name>A0A7V2AUQ1_UNCEI</name>
<dbReference type="Proteomes" id="UP000886069">
    <property type="component" value="Unassembled WGS sequence"/>
</dbReference>
<accession>A0A7V2AUQ1</accession>
<evidence type="ECO:0000256" key="1">
    <source>
        <dbReference type="SAM" id="MobiDB-lite"/>
    </source>
</evidence>
<comment type="caution">
    <text evidence="3">The sequence shown here is derived from an EMBL/GenBank/DDBJ whole genome shotgun (WGS) entry which is preliminary data.</text>
</comment>